<dbReference type="Pfam" id="PF08534">
    <property type="entry name" value="Redoxin"/>
    <property type="match status" value="1"/>
</dbReference>
<dbReference type="SUPFAM" id="SSF52833">
    <property type="entry name" value="Thioredoxin-like"/>
    <property type="match status" value="1"/>
</dbReference>
<name>A0ABS9EG61_9FLAO</name>
<feature type="domain" description="Thioredoxin" evidence="1">
    <location>
        <begin position="65"/>
        <end position="220"/>
    </location>
</feature>
<evidence type="ECO:0000259" key="1">
    <source>
        <dbReference type="PROSITE" id="PS51352"/>
    </source>
</evidence>
<dbReference type="PANTHER" id="PTHR42852:SF13">
    <property type="entry name" value="PROTEIN DIPZ"/>
    <property type="match status" value="1"/>
</dbReference>
<sequence>MIRLLLLLLIFNLGLPAFAQQEKKILFSDALSMHLPKYDKMAQIAYEHRDYIKAQHLFDSLINYNLNGSYMDDFSFNKLNGKEISLHNFKKPIYLITYASWCVTSDGEIPAINKLADKYGDQVDFVILFWDNQKITKKMAKSYNSNIKVVYVNELTNKDSYVISKLKHSLGLPTTFLIDTDKKILDIKRGVTHAYGISFNESFSLNYDSINDGITNYLLGNKRSFGTRQDPVAAN</sequence>
<dbReference type="PROSITE" id="PS51352">
    <property type="entry name" value="THIOREDOXIN_2"/>
    <property type="match status" value="1"/>
</dbReference>
<evidence type="ECO:0000313" key="3">
    <source>
        <dbReference type="Proteomes" id="UP001179363"/>
    </source>
</evidence>
<organism evidence="2 3">
    <name type="scientific">Gillisia lutea</name>
    <dbReference type="NCBI Taxonomy" id="2909668"/>
    <lineage>
        <taxon>Bacteria</taxon>
        <taxon>Pseudomonadati</taxon>
        <taxon>Bacteroidota</taxon>
        <taxon>Flavobacteriia</taxon>
        <taxon>Flavobacteriales</taxon>
        <taxon>Flavobacteriaceae</taxon>
        <taxon>Gillisia</taxon>
    </lineage>
</organism>
<dbReference type="RefSeq" id="WP_236133933.1">
    <property type="nucleotide sequence ID" value="NZ_JAKGTH010000008.1"/>
</dbReference>
<proteinExistence type="predicted"/>
<gene>
    <name evidence="2" type="ORF">L1I30_08935</name>
</gene>
<keyword evidence="3" id="KW-1185">Reference proteome</keyword>
<dbReference type="InterPro" id="IPR013766">
    <property type="entry name" value="Thioredoxin_domain"/>
</dbReference>
<dbReference type="Proteomes" id="UP001179363">
    <property type="component" value="Unassembled WGS sequence"/>
</dbReference>
<comment type="caution">
    <text evidence="2">The sequence shown here is derived from an EMBL/GenBank/DDBJ whole genome shotgun (WGS) entry which is preliminary data.</text>
</comment>
<dbReference type="InterPro" id="IPR050553">
    <property type="entry name" value="Thioredoxin_ResA/DsbE_sf"/>
</dbReference>
<dbReference type="Gene3D" id="3.40.30.10">
    <property type="entry name" value="Glutaredoxin"/>
    <property type="match status" value="1"/>
</dbReference>
<protein>
    <submittedName>
        <fullName evidence="2">Redoxin family protein</fullName>
    </submittedName>
</protein>
<reference evidence="2" key="1">
    <citation type="submission" date="2022-01" db="EMBL/GenBank/DDBJ databases">
        <title>Gillisia lutea sp. nov., isolated from marine plastic residues from the Malvarosa beach (Valencia, Spain).</title>
        <authorList>
            <person name="Vidal-Verdu A."/>
            <person name="Molina-Menor E."/>
            <person name="Satari L."/>
            <person name="Pascual J."/>
            <person name="Pereto J."/>
            <person name="Porcar M."/>
        </authorList>
    </citation>
    <scope>NUCLEOTIDE SEQUENCE</scope>
    <source>
        <strain evidence="2">M10.2A</strain>
    </source>
</reference>
<accession>A0ABS9EG61</accession>
<dbReference type="InterPro" id="IPR013740">
    <property type="entry name" value="Redoxin"/>
</dbReference>
<evidence type="ECO:0000313" key="2">
    <source>
        <dbReference type="EMBL" id="MCF4101788.1"/>
    </source>
</evidence>
<dbReference type="CDD" id="cd02966">
    <property type="entry name" value="TlpA_like_family"/>
    <property type="match status" value="1"/>
</dbReference>
<dbReference type="InterPro" id="IPR036249">
    <property type="entry name" value="Thioredoxin-like_sf"/>
</dbReference>
<dbReference type="PANTHER" id="PTHR42852">
    <property type="entry name" value="THIOL:DISULFIDE INTERCHANGE PROTEIN DSBE"/>
    <property type="match status" value="1"/>
</dbReference>
<dbReference type="EMBL" id="JAKGTH010000008">
    <property type="protein sequence ID" value="MCF4101788.1"/>
    <property type="molecule type" value="Genomic_DNA"/>
</dbReference>